<dbReference type="GO" id="GO:0004222">
    <property type="term" value="F:metalloendopeptidase activity"/>
    <property type="evidence" value="ECO:0007669"/>
    <property type="project" value="TreeGrafter"/>
</dbReference>
<dbReference type="Proteomes" id="UP001281731">
    <property type="component" value="Unassembled WGS sequence"/>
</dbReference>
<feature type="compositionally biased region" description="Basic and acidic residues" evidence="1">
    <location>
        <begin position="1"/>
        <end position="10"/>
    </location>
</feature>
<dbReference type="Gene3D" id="2.70.70.10">
    <property type="entry name" value="Glucose Permease (Domain IIA)"/>
    <property type="match status" value="1"/>
</dbReference>
<protein>
    <submittedName>
        <fullName evidence="3">Peptidoglycan DD-metalloendopeptidase family protein</fullName>
    </submittedName>
</protein>
<feature type="compositionally biased region" description="Polar residues" evidence="1">
    <location>
        <begin position="67"/>
        <end position="80"/>
    </location>
</feature>
<organism evidence="3 4">
    <name type="scientific">Actinotignum urinale</name>
    <dbReference type="NCBI Taxonomy" id="190146"/>
    <lineage>
        <taxon>Bacteria</taxon>
        <taxon>Bacillati</taxon>
        <taxon>Actinomycetota</taxon>
        <taxon>Actinomycetes</taxon>
        <taxon>Actinomycetales</taxon>
        <taxon>Actinomycetaceae</taxon>
        <taxon>Actinotignum</taxon>
    </lineage>
</organism>
<reference evidence="3" key="1">
    <citation type="submission" date="2023-10" db="EMBL/GenBank/DDBJ databases">
        <title>Whole Genome based description of the genera Actinobaculum and Actinotignum reveals a complex phylogenetic relationship within the species included in the genus Actinotignum.</title>
        <authorList>
            <person name="Jensen C.S."/>
            <person name="Dargis R."/>
            <person name="Kemp M."/>
            <person name="Christensen J.J."/>
        </authorList>
    </citation>
    <scope>NUCLEOTIDE SEQUENCE</scope>
    <source>
        <strain evidence="3">SLA_B511</strain>
    </source>
</reference>
<comment type="caution">
    <text evidence="3">The sequence shown here is derived from an EMBL/GenBank/DDBJ whole genome shotgun (WGS) entry which is preliminary data.</text>
</comment>
<dbReference type="RefSeq" id="WP_320756604.1">
    <property type="nucleotide sequence ID" value="NZ_JAWNGC010000006.1"/>
</dbReference>
<evidence type="ECO:0000256" key="1">
    <source>
        <dbReference type="SAM" id="MobiDB-lite"/>
    </source>
</evidence>
<evidence type="ECO:0000313" key="4">
    <source>
        <dbReference type="Proteomes" id="UP001281731"/>
    </source>
</evidence>
<dbReference type="EMBL" id="JAWNGC010000006">
    <property type="protein sequence ID" value="MDY5155236.1"/>
    <property type="molecule type" value="Genomic_DNA"/>
</dbReference>
<feature type="compositionally biased region" description="Polar residues" evidence="1">
    <location>
        <begin position="478"/>
        <end position="493"/>
    </location>
</feature>
<dbReference type="CDD" id="cd12797">
    <property type="entry name" value="M23_peptidase"/>
    <property type="match status" value="1"/>
</dbReference>
<accession>A0AAW9HNK7</accession>
<dbReference type="InterPro" id="IPR050570">
    <property type="entry name" value="Cell_wall_metabolism_enzyme"/>
</dbReference>
<feature type="region of interest" description="Disordered" evidence="1">
    <location>
        <begin position="1"/>
        <end position="121"/>
    </location>
</feature>
<dbReference type="PANTHER" id="PTHR21666:SF270">
    <property type="entry name" value="MUREIN HYDROLASE ACTIVATOR ENVC"/>
    <property type="match status" value="1"/>
</dbReference>
<gene>
    <name evidence="3" type="ORF">R6G80_05785</name>
</gene>
<dbReference type="SUPFAM" id="SSF51261">
    <property type="entry name" value="Duplicated hybrid motif"/>
    <property type="match status" value="1"/>
</dbReference>
<proteinExistence type="predicted"/>
<name>A0AAW9HNK7_9ACTO</name>
<feature type="domain" description="M23ase beta-sheet core" evidence="2">
    <location>
        <begin position="535"/>
        <end position="637"/>
    </location>
</feature>
<dbReference type="InterPro" id="IPR011055">
    <property type="entry name" value="Dup_hybrid_motif"/>
</dbReference>
<sequence>MGKHKGEVYKSRRLALSQPRVGESATTASLRPARRASRALVEEPKETISVTQPKRSRRALQELNKPVETSANTPTISLSKNTERGRRKNTGVRATQHPATQHKETISRQAVSRGSRAKRVEENSALVTELVEKTRVAKRAEKTEKIAPQPPTPNDTAGKIFASAKNVGRRARQDVGGKTPQQTSPRYAQDDNSQKATLRAVKDTPSHQTDAPLTTRNIRNNNEIVKNAVQREAEKTPVRAIEVVDSQVASRVASSTDTKPVSRVASETDIKPVSNATSETDTQAVSRATSNTDIKPVSRAISNTDTKAVSNVASETNTKPVSRATSEMDIKPVSRAASTPDIKAVARPASSVASPDSPLRVAMSSEPITQKICIGKRFAKDVVEHKDEKKHLDVQIHTVRENASVVQKHRFLFTPHNIGVAATVVGLGLAVPVLTTMTGNAAENLTPSLVPTETSTTGLPKQLTANNSVEAVAKAHDAQQNPVPQSQQTSGASGNRGAFAIPTEDVIVWPLQQGVYRYTSPFGYRIHPIFGKRAIHTGQDMAAPMGTPIHAVADGEVQHAGAGTEGYSNNLIIIKHTVRGETFYTYYIHMYDDGVFVKPGDKVKAGDVIGAVGSNGNSTGPHLHFEVHNAQNEPVEPLGFLTSHNALQLNELGIHN</sequence>
<dbReference type="InterPro" id="IPR016047">
    <property type="entry name" value="M23ase_b-sheet_dom"/>
</dbReference>
<dbReference type="PANTHER" id="PTHR21666">
    <property type="entry name" value="PEPTIDASE-RELATED"/>
    <property type="match status" value="1"/>
</dbReference>
<feature type="region of interest" description="Disordered" evidence="1">
    <location>
        <begin position="137"/>
        <end position="213"/>
    </location>
</feature>
<evidence type="ECO:0000259" key="2">
    <source>
        <dbReference type="Pfam" id="PF01551"/>
    </source>
</evidence>
<dbReference type="AlphaFoldDB" id="A0AAW9HNK7"/>
<evidence type="ECO:0000313" key="3">
    <source>
        <dbReference type="EMBL" id="MDY5155236.1"/>
    </source>
</evidence>
<dbReference type="Pfam" id="PF01551">
    <property type="entry name" value="Peptidase_M23"/>
    <property type="match status" value="1"/>
</dbReference>
<feature type="region of interest" description="Disordered" evidence="1">
    <location>
        <begin position="474"/>
        <end position="496"/>
    </location>
</feature>